<dbReference type="EMBL" id="FNCF01000003">
    <property type="protein sequence ID" value="SDG26881.1"/>
    <property type="molecule type" value="Genomic_DNA"/>
</dbReference>
<evidence type="ECO:0000259" key="1">
    <source>
        <dbReference type="Pfam" id="PF01958"/>
    </source>
</evidence>
<dbReference type="GO" id="GO:0033735">
    <property type="term" value="F:aspartate dehydrogenase [NAD(P)+] activity"/>
    <property type="evidence" value="ECO:0007669"/>
    <property type="project" value="InterPro"/>
</dbReference>
<dbReference type="Pfam" id="PF01958">
    <property type="entry name" value="Asp_DH_C"/>
    <property type="match status" value="1"/>
</dbReference>
<organism evidence="2 3">
    <name type="scientific">Klenkia brasiliensis</name>
    <dbReference type="NCBI Taxonomy" id="333142"/>
    <lineage>
        <taxon>Bacteria</taxon>
        <taxon>Bacillati</taxon>
        <taxon>Actinomycetota</taxon>
        <taxon>Actinomycetes</taxon>
        <taxon>Geodermatophilales</taxon>
        <taxon>Geodermatophilaceae</taxon>
        <taxon>Klenkia</taxon>
    </lineage>
</organism>
<dbReference type="Gene3D" id="3.40.50.720">
    <property type="entry name" value="NAD(P)-binding Rossmann-like Domain"/>
    <property type="match status" value="1"/>
</dbReference>
<reference evidence="3" key="1">
    <citation type="submission" date="2016-10" db="EMBL/GenBank/DDBJ databases">
        <authorList>
            <person name="Varghese N."/>
            <person name="Submissions S."/>
        </authorList>
    </citation>
    <scope>NUCLEOTIDE SEQUENCE [LARGE SCALE GENOMIC DNA]</scope>
    <source>
        <strain evidence="3">DSM 44526</strain>
    </source>
</reference>
<dbReference type="SUPFAM" id="SSF55347">
    <property type="entry name" value="Glyceraldehyde-3-phosphate dehydrogenase-like, C-terminal domain"/>
    <property type="match status" value="1"/>
</dbReference>
<dbReference type="SUPFAM" id="SSF51735">
    <property type="entry name" value="NAD(P)-binding Rossmann-fold domains"/>
    <property type="match status" value="1"/>
</dbReference>
<keyword evidence="3" id="KW-1185">Reference proteome</keyword>
<sequence>MSAAPTPRGGGLVVGLLGAGVIGRALAAQLAAGAVAGCTAGPVVTRSTGDPADLLACDVVVECAGVGSVGAVPALLAAGTDVVLCSCAALADHRVRAALDAVPAGAARLVVPAGAVGGLDLFRAAVRGSDDAVVELHTTKRAAAVGGGGGGPATVFTGSAREAALAFPRTANVAVALALATTGLEATRVRVTGDPAATSTRHVLRCRSSLGEAVLDVTNTVAEGSGGRTSAVTAWSVVTVLEDLASGLASGIRVPWGRGTAGAVGPPGAGPGVVTRS</sequence>
<accession>A0A1G7SV83</accession>
<name>A0A1G7SV83_9ACTN</name>
<feature type="domain" description="Aspartate dehydrogenase" evidence="1">
    <location>
        <begin position="152"/>
        <end position="238"/>
    </location>
</feature>
<dbReference type="InterPro" id="IPR036291">
    <property type="entry name" value="NAD(P)-bd_dom_sf"/>
</dbReference>
<dbReference type="Gene3D" id="3.30.360.10">
    <property type="entry name" value="Dihydrodipicolinate Reductase, domain 2"/>
    <property type="match status" value="1"/>
</dbReference>
<dbReference type="AlphaFoldDB" id="A0A1G7SV83"/>
<gene>
    <name evidence="2" type="ORF">SAMN05660324_2181</name>
</gene>
<dbReference type="Proteomes" id="UP000198863">
    <property type="component" value="Unassembled WGS sequence"/>
</dbReference>
<evidence type="ECO:0000313" key="3">
    <source>
        <dbReference type="Proteomes" id="UP000198863"/>
    </source>
</evidence>
<evidence type="ECO:0000313" key="2">
    <source>
        <dbReference type="EMBL" id="SDG26881.1"/>
    </source>
</evidence>
<proteinExistence type="predicted"/>
<dbReference type="OrthoDB" id="4772942at2"/>
<dbReference type="InterPro" id="IPR002811">
    <property type="entry name" value="Asp_DH"/>
</dbReference>
<dbReference type="GO" id="GO:0009435">
    <property type="term" value="P:NAD+ biosynthetic process"/>
    <property type="evidence" value="ECO:0007669"/>
    <property type="project" value="InterPro"/>
</dbReference>
<protein>
    <submittedName>
        <fullName evidence="2">Aspartate dehydrogenase</fullName>
    </submittedName>
</protein>